<evidence type="ECO:0000313" key="2">
    <source>
        <dbReference type="EMBL" id="KAH0555882.1"/>
    </source>
</evidence>
<comment type="caution">
    <text evidence="2">The sequence shown here is derived from an EMBL/GenBank/DDBJ whole genome shotgun (WGS) entry which is preliminary data.</text>
</comment>
<gene>
    <name evidence="2" type="ORF">GP486_006174</name>
</gene>
<name>A0A9P8IIX6_9PEZI</name>
<reference evidence="2" key="1">
    <citation type="submission" date="2021-03" db="EMBL/GenBank/DDBJ databases">
        <title>Comparative genomics and phylogenomic investigation of the class Geoglossomycetes provide insights into ecological specialization and systematics.</title>
        <authorList>
            <person name="Melie T."/>
            <person name="Pirro S."/>
            <person name="Miller A.N."/>
            <person name="Quandt A."/>
        </authorList>
    </citation>
    <scope>NUCLEOTIDE SEQUENCE</scope>
    <source>
        <strain evidence="2">CAQ_001_2017</strain>
    </source>
</reference>
<proteinExistence type="predicted"/>
<keyword evidence="1" id="KW-0812">Transmembrane</keyword>
<feature type="transmembrane region" description="Helical" evidence="1">
    <location>
        <begin position="208"/>
        <end position="226"/>
    </location>
</feature>
<dbReference type="Proteomes" id="UP000750711">
    <property type="component" value="Unassembled WGS sequence"/>
</dbReference>
<keyword evidence="1" id="KW-1133">Transmembrane helix</keyword>
<accession>A0A9P8IIX6</accession>
<evidence type="ECO:0000313" key="3">
    <source>
        <dbReference type="Proteomes" id="UP000750711"/>
    </source>
</evidence>
<evidence type="ECO:0000256" key="1">
    <source>
        <dbReference type="SAM" id="Phobius"/>
    </source>
</evidence>
<keyword evidence="1" id="KW-0472">Membrane</keyword>
<keyword evidence="3" id="KW-1185">Reference proteome</keyword>
<dbReference type="EMBL" id="JAGHQM010001316">
    <property type="protein sequence ID" value="KAH0555882.1"/>
    <property type="molecule type" value="Genomic_DNA"/>
</dbReference>
<organism evidence="2 3">
    <name type="scientific">Trichoglossum hirsutum</name>
    <dbReference type="NCBI Taxonomy" id="265104"/>
    <lineage>
        <taxon>Eukaryota</taxon>
        <taxon>Fungi</taxon>
        <taxon>Dikarya</taxon>
        <taxon>Ascomycota</taxon>
        <taxon>Pezizomycotina</taxon>
        <taxon>Geoglossomycetes</taxon>
        <taxon>Geoglossales</taxon>
        <taxon>Geoglossaceae</taxon>
        <taxon>Trichoglossum</taxon>
    </lineage>
</organism>
<protein>
    <submittedName>
        <fullName evidence="2">Uncharacterized protein</fullName>
    </submittedName>
</protein>
<sequence>MSTICGSFNNQFHRSCDPSPVNCATGKNNSVAFGVFVRKGVDDSSDCVQKAFQTALRATVVRESGADCINVVLPATPSRRKRSPPGTVLFARDPITPGRVPTPGDTILLASGQLPRLAGMGNSGIGLPFPLAAILPSIPTLSNLLGSASRSMHSEIISIQGVGGSLFASTDTGINGGPGAVNAQDWSTIVGALANYMANSSRQRNVEAVFYNTAGIVVMSIIFAVHPY</sequence>
<dbReference type="AlphaFoldDB" id="A0A9P8IIX6"/>